<dbReference type="PANTHER" id="PTHR30093:SF2">
    <property type="entry name" value="TYPE II SECRETION SYSTEM PROTEIN H"/>
    <property type="match status" value="1"/>
</dbReference>
<dbReference type="AlphaFoldDB" id="A0A1U9NML8"/>
<dbReference type="NCBIfam" id="TIGR02532">
    <property type="entry name" value="IV_pilin_GFxxxE"/>
    <property type="match status" value="1"/>
</dbReference>
<organism evidence="2 3">
    <name type="scientific">Anaerohalosphaera lusitana</name>
    <dbReference type="NCBI Taxonomy" id="1936003"/>
    <lineage>
        <taxon>Bacteria</taxon>
        <taxon>Pseudomonadati</taxon>
        <taxon>Planctomycetota</taxon>
        <taxon>Phycisphaerae</taxon>
        <taxon>Sedimentisphaerales</taxon>
        <taxon>Anaerohalosphaeraceae</taxon>
        <taxon>Anaerohalosphaera</taxon>
    </lineage>
</organism>
<evidence type="ECO:0000256" key="1">
    <source>
        <dbReference type="SAM" id="Phobius"/>
    </source>
</evidence>
<dbReference type="STRING" id="1936003.STSP2_02261"/>
<accession>A0A1U9NML8</accession>
<dbReference type="Pfam" id="PF07963">
    <property type="entry name" value="N_methyl"/>
    <property type="match status" value="1"/>
</dbReference>
<dbReference type="InterPro" id="IPR045584">
    <property type="entry name" value="Pilin-like"/>
</dbReference>
<keyword evidence="1" id="KW-1133">Transmembrane helix</keyword>
<gene>
    <name evidence="2" type="ORF">STSP2_02261</name>
</gene>
<dbReference type="InterPro" id="IPR012902">
    <property type="entry name" value="N_methyl_site"/>
</dbReference>
<dbReference type="KEGG" id="alus:STSP2_02261"/>
<name>A0A1U9NML8_9BACT</name>
<evidence type="ECO:0000313" key="2">
    <source>
        <dbReference type="EMBL" id="AQT69075.1"/>
    </source>
</evidence>
<dbReference type="PROSITE" id="PS00409">
    <property type="entry name" value="PROKAR_NTER_METHYL"/>
    <property type="match status" value="1"/>
</dbReference>
<keyword evidence="3" id="KW-1185">Reference proteome</keyword>
<dbReference type="EMBL" id="CP019791">
    <property type="protein sequence ID" value="AQT69075.1"/>
    <property type="molecule type" value="Genomic_DNA"/>
</dbReference>
<feature type="transmembrane region" description="Helical" evidence="1">
    <location>
        <begin position="31"/>
        <end position="55"/>
    </location>
</feature>
<dbReference type="Proteomes" id="UP000189674">
    <property type="component" value="Chromosome"/>
</dbReference>
<protein>
    <submittedName>
        <fullName evidence="2">Putative major pilin subunit</fullName>
    </submittedName>
</protein>
<keyword evidence="1" id="KW-0812">Transmembrane</keyword>
<dbReference type="Gene3D" id="3.30.700.10">
    <property type="entry name" value="Glycoprotein, Type 4 Pilin"/>
    <property type="match status" value="1"/>
</dbReference>
<proteinExistence type="predicted"/>
<dbReference type="SUPFAM" id="SSF54523">
    <property type="entry name" value="Pili subunits"/>
    <property type="match status" value="1"/>
</dbReference>
<keyword evidence="1" id="KW-0472">Membrane</keyword>
<reference evidence="3" key="1">
    <citation type="submission" date="2017-02" db="EMBL/GenBank/DDBJ databases">
        <title>Comparative genomics and description of representatives of a novel lineage of planctomycetes thriving in anoxic sediments.</title>
        <authorList>
            <person name="Spring S."/>
            <person name="Bunk B."/>
            <person name="Sproer C."/>
        </authorList>
    </citation>
    <scope>NUCLEOTIDE SEQUENCE [LARGE SCALE GENOMIC DNA]</scope>
    <source>
        <strain evidence="3">ST-NAGAB-D1</strain>
    </source>
</reference>
<sequence length="273" mass="31117">MVIAMGQFVVIKQQNKILEDVKMFKAKGFTLIELLVVISIIALLLAIMMPALGMVKEKAKDVICRTNLKNIQLASLMYAQNNDGKMPPYSFGNALWVNKLGAYSGEMDEVRYCPSTKIRKDTPAGSSWGGPREAWVWFYDGMEEPEQGSYTINTWFYSSGRFGADETRNYRSLDDTRRPGNVPIFADGIWIDSIVDDTDYVPDDYNLDDPTERYGGNMCVFITNRHKDHTNLGFADGSQRPVDFSELWSLKWHKEFDTVKEKTRDDGSPIYQP</sequence>
<evidence type="ECO:0000313" key="3">
    <source>
        <dbReference type="Proteomes" id="UP000189674"/>
    </source>
</evidence>
<dbReference type="PANTHER" id="PTHR30093">
    <property type="entry name" value="GENERAL SECRETION PATHWAY PROTEIN G"/>
    <property type="match status" value="1"/>
</dbReference>